<protein>
    <submittedName>
        <fullName evidence="10">ABC transporter ATP-binding protein/permease</fullName>
    </submittedName>
</protein>
<keyword evidence="3" id="KW-0547">Nucleotide-binding</keyword>
<feature type="transmembrane region" description="Helical" evidence="7">
    <location>
        <begin position="96"/>
        <end position="114"/>
    </location>
</feature>
<dbReference type="GO" id="GO:0005524">
    <property type="term" value="F:ATP binding"/>
    <property type="evidence" value="ECO:0007669"/>
    <property type="project" value="UniProtKB-KW"/>
</dbReference>
<feature type="domain" description="ABC transporter" evidence="8">
    <location>
        <begin position="294"/>
        <end position="528"/>
    </location>
</feature>
<dbReference type="PROSITE" id="PS50893">
    <property type="entry name" value="ABC_TRANSPORTER_2"/>
    <property type="match status" value="1"/>
</dbReference>
<dbReference type="Gene3D" id="1.20.1560.10">
    <property type="entry name" value="ABC transporter type 1, transmembrane domain"/>
    <property type="match status" value="1"/>
</dbReference>
<feature type="transmembrane region" description="Helical" evidence="7">
    <location>
        <begin position="195"/>
        <end position="224"/>
    </location>
</feature>
<evidence type="ECO:0000256" key="4">
    <source>
        <dbReference type="ARBA" id="ARBA00022840"/>
    </source>
</evidence>
<evidence type="ECO:0000313" key="11">
    <source>
        <dbReference type="Proteomes" id="UP000887023"/>
    </source>
</evidence>
<dbReference type="SMART" id="SM00382">
    <property type="entry name" value="AAA"/>
    <property type="match status" value="1"/>
</dbReference>
<dbReference type="InterPro" id="IPR003439">
    <property type="entry name" value="ABC_transporter-like_ATP-bd"/>
</dbReference>
<feature type="transmembrane region" description="Helical" evidence="7">
    <location>
        <begin position="20"/>
        <end position="41"/>
    </location>
</feature>
<dbReference type="SUPFAM" id="SSF52540">
    <property type="entry name" value="P-loop containing nucleoside triphosphate hydrolases"/>
    <property type="match status" value="1"/>
</dbReference>
<dbReference type="Pfam" id="PF00664">
    <property type="entry name" value="ABC_membrane"/>
    <property type="match status" value="1"/>
</dbReference>
<organism evidence="10 11">
    <name type="scientific">Skermania pinensis</name>
    <dbReference type="NCBI Taxonomy" id="39122"/>
    <lineage>
        <taxon>Bacteria</taxon>
        <taxon>Bacillati</taxon>
        <taxon>Actinomycetota</taxon>
        <taxon>Actinomycetes</taxon>
        <taxon>Mycobacteriales</taxon>
        <taxon>Gordoniaceae</taxon>
        <taxon>Skermania</taxon>
    </lineage>
</organism>
<dbReference type="PANTHER" id="PTHR24221">
    <property type="entry name" value="ATP-BINDING CASSETTE SUB-FAMILY B"/>
    <property type="match status" value="1"/>
</dbReference>
<keyword evidence="2 7" id="KW-0812">Transmembrane</keyword>
<dbReference type="InterPro" id="IPR017871">
    <property type="entry name" value="ABC_transporter-like_CS"/>
</dbReference>
<dbReference type="PANTHER" id="PTHR24221:SF397">
    <property type="entry name" value="ABC TRANSPORTER, ATP-BINDING TRANSMEMBRANE PROTEIN"/>
    <property type="match status" value="1"/>
</dbReference>
<proteinExistence type="predicted"/>
<dbReference type="InterPro" id="IPR039421">
    <property type="entry name" value="Type_1_exporter"/>
</dbReference>
<accession>A0ABX8SFB2</accession>
<evidence type="ECO:0000259" key="8">
    <source>
        <dbReference type="PROSITE" id="PS50893"/>
    </source>
</evidence>
<keyword evidence="4 10" id="KW-0067">ATP-binding</keyword>
<evidence type="ECO:0000256" key="7">
    <source>
        <dbReference type="SAM" id="Phobius"/>
    </source>
</evidence>
<keyword evidence="5 7" id="KW-1133">Transmembrane helix</keyword>
<evidence type="ECO:0000256" key="1">
    <source>
        <dbReference type="ARBA" id="ARBA00004651"/>
    </source>
</evidence>
<dbReference type="InterPro" id="IPR011527">
    <property type="entry name" value="ABC1_TM_dom"/>
</dbReference>
<dbReference type="Pfam" id="PF00005">
    <property type="entry name" value="ABC_tran"/>
    <property type="match status" value="1"/>
</dbReference>
<evidence type="ECO:0000259" key="9">
    <source>
        <dbReference type="PROSITE" id="PS50929"/>
    </source>
</evidence>
<feature type="domain" description="ABC transmembrane type-1" evidence="9">
    <location>
        <begin position="1"/>
        <end position="263"/>
    </location>
</feature>
<evidence type="ECO:0000256" key="5">
    <source>
        <dbReference type="ARBA" id="ARBA00022989"/>
    </source>
</evidence>
<name>A0ABX8SFB2_9ACTN</name>
<feature type="transmembrane region" description="Helical" evidence="7">
    <location>
        <begin position="120"/>
        <end position="138"/>
    </location>
</feature>
<keyword evidence="6 7" id="KW-0472">Membrane</keyword>
<evidence type="ECO:0000256" key="6">
    <source>
        <dbReference type="ARBA" id="ARBA00023136"/>
    </source>
</evidence>
<dbReference type="PROSITE" id="PS50929">
    <property type="entry name" value="ABC_TM1F"/>
    <property type="match status" value="1"/>
</dbReference>
<dbReference type="PROSITE" id="PS00211">
    <property type="entry name" value="ABC_TRANSPORTER_1"/>
    <property type="match status" value="1"/>
</dbReference>
<dbReference type="Proteomes" id="UP000887023">
    <property type="component" value="Chromosome"/>
</dbReference>
<dbReference type="InterPro" id="IPR036640">
    <property type="entry name" value="ABC1_TM_sf"/>
</dbReference>
<keyword evidence="11" id="KW-1185">Reference proteome</keyword>
<dbReference type="InterPro" id="IPR027417">
    <property type="entry name" value="P-loop_NTPase"/>
</dbReference>
<gene>
    <name evidence="10" type="ORF">KV203_03025</name>
</gene>
<evidence type="ECO:0000313" key="10">
    <source>
        <dbReference type="EMBL" id="QXQ15649.1"/>
    </source>
</evidence>
<evidence type="ECO:0000256" key="3">
    <source>
        <dbReference type="ARBA" id="ARBA00022741"/>
    </source>
</evidence>
<dbReference type="InterPro" id="IPR003593">
    <property type="entry name" value="AAA+_ATPase"/>
</dbReference>
<comment type="subcellular location">
    <subcellularLocation>
        <location evidence="1">Cell membrane</location>
        <topology evidence="1">Multi-pass membrane protein</topology>
    </subcellularLocation>
</comment>
<sequence>MLIPVLENVFDGHYRAAWPWVLGMVAAVAVAGLAGYAHIALGLRIAVGMQRGLQTRVGQHLATLPQGWFTSHDAAKISRVALSSVREVQGVFTHLAAHRLSAFAVPTVVALGMLAVDWRVGVVMLVAVPVLWAAGRIAERGYLRADARLHAAGADADSRVVEFARAQPVLRAFGAIGARNRGLDRALGEQRRAAVGLVGASVPSLIGFGLLVQLVFLALGYLAVVRATDGAVSAATAVAMIVVIARYAGPIDAIAQLSVALRAAAGAAARIDALLAEPSMSAPARPVAAADSAVEFDHVGFAYEPGRPVLDDVSFAVPVGTTTAVVGPSGSGKTTLLRLVARFYDAGTGVVRVGGVPVADQAPAALMDLISPMFQDVYLFDRSIEENIRLGRPDADDAQVRRAAAAAGVDQIVDRLPDGWATRVGEGGAILSGGERQRIAIARALLKDAPIVLLDEATSALDPHHEAVVVRGIHELTRDKTVLVVSHRLSTIRHADRIVFLADGRIAEQGTHDELIAMGGRYAGFWAERERAGGWRMRAAEPA</sequence>
<dbReference type="EMBL" id="CP079105">
    <property type="protein sequence ID" value="QXQ15649.1"/>
    <property type="molecule type" value="Genomic_DNA"/>
</dbReference>
<evidence type="ECO:0000256" key="2">
    <source>
        <dbReference type="ARBA" id="ARBA00022692"/>
    </source>
</evidence>
<dbReference type="Gene3D" id="3.40.50.300">
    <property type="entry name" value="P-loop containing nucleotide triphosphate hydrolases"/>
    <property type="match status" value="1"/>
</dbReference>
<dbReference type="SUPFAM" id="SSF90123">
    <property type="entry name" value="ABC transporter transmembrane region"/>
    <property type="match status" value="1"/>
</dbReference>
<reference evidence="10" key="1">
    <citation type="submission" date="2021-07" db="EMBL/GenBank/DDBJ databases">
        <title>Candidatus Kaistella beijingensis sp. nov. isolated from a municipal wastewater treatment plant is involved in sludge foaming.</title>
        <authorList>
            <person name="Song Y."/>
            <person name="Liu S.-J."/>
        </authorList>
    </citation>
    <scope>NUCLEOTIDE SEQUENCE</scope>
    <source>
        <strain evidence="10">DSM 43998</strain>
    </source>
</reference>